<evidence type="ECO:0000256" key="3">
    <source>
        <dbReference type="ARBA" id="ARBA00022679"/>
    </source>
</evidence>
<dbReference type="GO" id="GO:0032259">
    <property type="term" value="P:methylation"/>
    <property type="evidence" value="ECO:0007669"/>
    <property type="project" value="UniProtKB-KW"/>
</dbReference>
<organism evidence="7">
    <name type="scientific">viral metagenome</name>
    <dbReference type="NCBI Taxonomy" id="1070528"/>
    <lineage>
        <taxon>unclassified sequences</taxon>
        <taxon>metagenomes</taxon>
        <taxon>organismal metagenomes</taxon>
    </lineage>
</organism>
<sequence>MELAKKTKDQLIALCKERGIKGYSSKKKDELIAILSSSSSSSSSSTSTSSSSTSSSSSSSSTSSGFEKNNFYIGDNLDLLKRVENTSIDMIYMDPPYNTGRNFYYFEDKFSDFFSFMEERIIQCHRVLKKDGNIIIHVEPRISHHIRVICDKVFGEGNFQNEIVWHSGGNAKNKYQLGRNHDTIIVYSKSSKSKFFPLYKPYDDAYKKGLKLCPIHNKMYSTSAAHNSQPEVNPRPNLRYNWNGNEKQWYFSLEKMKSLHDDNRLEYNDKGIPRIKRFIDEMEGIPVRDTWDDISNIQNGEKTKYATQKPIKLLERILSLYSLEGDLCLDPFAGSGTLGRACINLKREYLLFDINPEAKEVFLSQ</sequence>
<dbReference type="InterPro" id="IPR002941">
    <property type="entry name" value="DNA_methylase_N4/N6"/>
</dbReference>
<evidence type="ECO:0000256" key="5">
    <source>
        <dbReference type="SAM" id="MobiDB-lite"/>
    </source>
</evidence>
<dbReference type="SUPFAM" id="SSF53335">
    <property type="entry name" value="S-adenosyl-L-methionine-dependent methyltransferases"/>
    <property type="match status" value="1"/>
</dbReference>
<dbReference type="Pfam" id="PF07498">
    <property type="entry name" value="Rho_N"/>
    <property type="match status" value="1"/>
</dbReference>
<feature type="compositionally biased region" description="Low complexity" evidence="5">
    <location>
        <begin position="36"/>
        <end position="64"/>
    </location>
</feature>
<dbReference type="PRINTS" id="PR00506">
    <property type="entry name" value="D21N6MTFRASE"/>
</dbReference>
<dbReference type="AlphaFoldDB" id="A0A6C0DK33"/>
<dbReference type="InterPro" id="IPR029063">
    <property type="entry name" value="SAM-dependent_MTases_sf"/>
</dbReference>
<comment type="similarity">
    <text evidence="1">Belongs to the N(4)/N(6)-methyltransferase family.</text>
</comment>
<keyword evidence="3" id="KW-0808">Transferase</keyword>
<dbReference type="SMART" id="SM00959">
    <property type="entry name" value="Rho_N"/>
    <property type="match status" value="1"/>
</dbReference>
<evidence type="ECO:0000256" key="2">
    <source>
        <dbReference type="ARBA" id="ARBA00022603"/>
    </source>
</evidence>
<evidence type="ECO:0000256" key="1">
    <source>
        <dbReference type="ARBA" id="ARBA00006594"/>
    </source>
</evidence>
<dbReference type="GO" id="GO:0006353">
    <property type="term" value="P:DNA-templated transcription termination"/>
    <property type="evidence" value="ECO:0007669"/>
    <property type="project" value="InterPro"/>
</dbReference>
<dbReference type="Pfam" id="PF01555">
    <property type="entry name" value="N6_N4_Mtase"/>
    <property type="match status" value="1"/>
</dbReference>
<feature type="region of interest" description="Disordered" evidence="5">
    <location>
        <begin position="36"/>
        <end position="65"/>
    </location>
</feature>
<keyword evidence="4" id="KW-0949">S-adenosyl-L-methionine</keyword>
<evidence type="ECO:0000259" key="6">
    <source>
        <dbReference type="SMART" id="SM00959"/>
    </source>
</evidence>
<evidence type="ECO:0000313" key="7">
    <source>
        <dbReference type="EMBL" id="QHT16923.1"/>
    </source>
</evidence>
<feature type="domain" description="Rho termination factor-like N-terminal" evidence="6">
    <location>
        <begin position="2"/>
        <end position="43"/>
    </location>
</feature>
<dbReference type="EMBL" id="MN739628">
    <property type="protein sequence ID" value="QHT16923.1"/>
    <property type="molecule type" value="Genomic_DNA"/>
</dbReference>
<accession>A0A6C0DK33</accession>
<dbReference type="GO" id="GO:0008170">
    <property type="term" value="F:N-methyltransferase activity"/>
    <property type="evidence" value="ECO:0007669"/>
    <property type="project" value="InterPro"/>
</dbReference>
<dbReference type="InterPro" id="IPR002052">
    <property type="entry name" value="DNA_methylase_N6_adenine_CS"/>
</dbReference>
<dbReference type="GO" id="GO:0003677">
    <property type="term" value="F:DNA binding"/>
    <property type="evidence" value="ECO:0007669"/>
    <property type="project" value="InterPro"/>
</dbReference>
<dbReference type="InterPro" id="IPR011112">
    <property type="entry name" value="Rho-like_N"/>
</dbReference>
<dbReference type="InterPro" id="IPR002295">
    <property type="entry name" value="N4/N6-MTase_EcoPI_Mod-like"/>
</dbReference>
<keyword evidence="2" id="KW-0489">Methyltransferase</keyword>
<protein>
    <recommendedName>
        <fullName evidence="6">Rho termination factor-like N-terminal domain-containing protein</fullName>
    </recommendedName>
</protein>
<proteinExistence type="inferred from homology"/>
<dbReference type="Gene3D" id="3.40.50.150">
    <property type="entry name" value="Vaccinia Virus protein VP39"/>
    <property type="match status" value="1"/>
</dbReference>
<evidence type="ECO:0000256" key="4">
    <source>
        <dbReference type="ARBA" id="ARBA00022691"/>
    </source>
</evidence>
<name>A0A6C0DK33_9ZZZZ</name>
<dbReference type="PROSITE" id="PS00092">
    <property type="entry name" value="N6_MTASE"/>
    <property type="match status" value="1"/>
</dbReference>
<reference evidence="7" key="1">
    <citation type="journal article" date="2020" name="Nature">
        <title>Giant virus diversity and host interactions through global metagenomics.</title>
        <authorList>
            <person name="Schulz F."/>
            <person name="Roux S."/>
            <person name="Paez-Espino D."/>
            <person name="Jungbluth S."/>
            <person name="Walsh D.A."/>
            <person name="Denef V.J."/>
            <person name="McMahon K.D."/>
            <person name="Konstantinidis K.T."/>
            <person name="Eloe-Fadrosh E.A."/>
            <person name="Kyrpides N.C."/>
            <person name="Woyke T."/>
        </authorList>
    </citation>
    <scope>NUCLEOTIDE SEQUENCE</scope>
    <source>
        <strain evidence="7">GVMAG-M-3300023174-207</strain>
    </source>
</reference>